<evidence type="ECO:0000256" key="3">
    <source>
        <dbReference type="ARBA" id="ARBA00022679"/>
    </source>
</evidence>
<dbReference type="CDD" id="cd00614">
    <property type="entry name" value="CGS_like"/>
    <property type="match status" value="1"/>
</dbReference>
<dbReference type="PANTHER" id="PTHR43797">
    <property type="entry name" value="HOMOCYSTEINE/CYSTEINE SYNTHASE"/>
    <property type="match status" value="1"/>
</dbReference>
<dbReference type="GO" id="GO:0018826">
    <property type="term" value="F:methionine gamma-lyase activity"/>
    <property type="evidence" value="ECO:0007669"/>
    <property type="project" value="UniProtKB-EC"/>
</dbReference>
<dbReference type="RefSeq" id="WP_146514733.1">
    <property type="nucleotide sequence ID" value="NZ_SJPI01000001.1"/>
</dbReference>
<dbReference type="SUPFAM" id="SSF53383">
    <property type="entry name" value="PLP-dependent transferases"/>
    <property type="match status" value="1"/>
</dbReference>
<dbReference type="InterPro" id="IPR000277">
    <property type="entry name" value="Cys/Met-Metab_PyrdxlP-dep_enz"/>
</dbReference>
<dbReference type="GO" id="GO:0006535">
    <property type="term" value="P:cysteine biosynthetic process from serine"/>
    <property type="evidence" value="ECO:0007669"/>
    <property type="project" value="TreeGrafter"/>
</dbReference>
<dbReference type="PROSITE" id="PS00868">
    <property type="entry name" value="CYS_MET_METAB_PP"/>
    <property type="match status" value="1"/>
</dbReference>
<comment type="similarity">
    <text evidence="2 6">Belongs to the trans-sulfuration enzymes family.</text>
</comment>
<keyword evidence="7" id="KW-0456">Lyase</keyword>
<dbReference type="InterPro" id="IPR015424">
    <property type="entry name" value="PyrdxlP-dep_Trfase"/>
</dbReference>
<dbReference type="InterPro" id="IPR006235">
    <property type="entry name" value="OAc-hSer/O-AcSer_sulfhydrylase"/>
</dbReference>
<dbReference type="GO" id="GO:0005737">
    <property type="term" value="C:cytoplasm"/>
    <property type="evidence" value="ECO:0007669"/>
    <property type="project" value="TreeGrafter"/>
</dbReference>
<organism evidence="7 8">
    <name type="scientific">Rubripirellula amarantea</name>
    <dbReference type="NCBI Taxonomy" id="2527999"/>
    <lineage>
        <taxon>Bacteria</taxon>
        <taxon>Pseudomonadati</taxon>
        <taxon>Planctomycetota</taxon>
        <taxon>Planctomycetia</taxon>
        <taxon>Pirellulales</taxon>
        <taxon>Pirellulaceae</taxon>
        <taxon>Rubripirellula</taxon>
    </lineage>
</organism>
<keyword evidence="3" id="KW-0808">Transferase</keyword>
<dbReference type="FunFam" id="3.40.640.10:FF:000035">
    <property type="entry name" value="O-succinylhomoserine sulfhydrylase"/>
    <property type="match status" value="1"/>
</dbReference>
<dbReference type="InterPro" id="IPR015421">
    <property type="entry name" value="PyrdxlP-dep_Trfase_major"/>
</dbReference>
<evidence type="ECO:0000256" key="4">
    <source>
        <dbReference type="ARBA" id="ARBA00022898"/>
    </source>
</evidence>
<gene>
    <name evidence="7" type="primary">mdeA</name>
    <name evidence="7" type="ORF">Pla22_23860</name>
</gene>
<dbReference type="NCBIfam" id="TIGR01326">
    <property type="entry name" value="OAH_OAS_sulfhy"/>
    <property type="match status" value="1"/>
</dbReference>
<dbReference type="EC" id="4.4.1.11" evidence="7"/>
<name>A0A5C5WUU5_9BACT</name>
<dbReference type="GO" id="GO:0003961">
    <property type="term" value="F:O-acetylhomoserine aminocarboxypropyltransferase activity"/>
    <property type="evidence" value="ECO:0007669"/>
    <property type="project" value="TreeGrafter"/>
</dbReference>
<dbReference type="InterPro" id="IPR015422">
    <property type="entry name" value="PyrdxlP-dep_Trfase_small"/>
</dbReference>
<evidence type="ECO:0000313" key="8">
    <source>
        <dbReference type="Proteomes" id="UP000316598"/>
    </source>
</evidence>
<protein>
    <submittedName>
        <fullName evidence="7">Methionine gamma-lyase</fullName>
        <ecNumber evidence="7">4.4.1.11</ecNumber>
    </submittedName>
</protein>
<dbReference type="GO" id="GO:0030170">
    <property type="term" value="F:pyridoxal phosphate binding"/>
    <property type="evidence" value="ECO:0007669"/>
    <property type="project" value="InterPro"/>
</dbReference>
<dbReference type="PIRSF" id="PIRSF001434">
    <property type="entry name" value="CGS"/>
    <property type="match status" value="1"/>
</dbReference>
<dbReference type="GO" id="GO:0071269">
    <property type="term" value="P:L-homocysteine biosynthetic process"/>
    <property type="evidence" value="ECO:0007669"/>
    <property type="project" value="TreeGrafter"/>
</dbReference>
<dbReference type="Proteomes" id="UP000316598">
    <property type="component" value="Unassembled WGS sequence"/>
</dbReference>
<feature type="modified residue" description="N6-(pyridoxal phosphate)lysine" evidence="5">
    <location>
        <position position="216"/>
    </location>
</feature>
<sequence length="440" mass="47648">MSDSSLPENMKLGTKALHAGQVPDPTTNSRAVPIYATTSFTFNDTDHAAALFGLTEFGNIYSRLMNPTVDVLEKRLAALDGGVTGLCFASGQAAITAAVLTLAHSGQNIISSTSLYGGTWTLFSQTLKQLGIEVRFFDPDRPQDIHGLVDENTRLVYMESIGNPKNDVPDFKAISDAAHSAPHGSLPVLCDNTVMTPLLLRPFEHGVDINIYSTTKFIGGHGVHIGGAIVDSGNFKWADQPEKWPEFCGPSPSYHGAVFEEHLRPMGNIAYLLHIRTHWLRDTGGAMSPFAAFLFLQGLETLHLRMPRHCENGKAVAEFLESHDQVEWVNYPGLPSHKDYARGQKYLPDGQGAIMGFGIKGGMEAGKKFINSCKLCSHLANIGDAKTLVIHPASTTHQQLTTDEQKKAGVVPEYIRISVGLEDVSDIIADLEQALAAASA</sequence>
<dbReference type="GO" id="GO:0019346">
    <property type="term" value="P:transsulfuration"/>
    <property type="evidence" value="ECO:0007669"/>
    <property type="project" value="InterPro"/>
</dbReference>
<keyword evidence="8" id="KW-1185">Reference proteome</keyword>
<dbReference type="GO" id="GO:0004124">
    <property type="term" value="F:cysteine synthase activity"/>
    <property type="evidence" value="ECO:0007669"/>
    <property type="project" value="TreeGrafter"/>
</dbReference>
<reference evidence="7 8" key="1">
    <citation type="submission" date="2019-02" db="EMBL/GenBank/DDBJ databases">
        <title>Deep-cultivation of Planctomycetes and their phenomic and genomic characterization uncovers novel biology.</title>
        <authorList>
            <person name="Wiegand S."/>
            <person name="Jogler M."/>
            <person name="Boedeker C."/>
            <person name="Pinto D."/>
            <person name="Vollmers J."/>
            <person name="Rivas-Marin E."/>
            <person name="Kohn T."/>
            <person name="Peeters S.H."/>
            <person name="Heuer A."/>
            <person name="Rast P."/>
            <person name="Oberbeckmann S."/>
            <person name="Bunk B."/>
            <person name="Jeske O."/>
            <person name="Meyerdierks A."/>
            <person name="Storesund J.E."/>
            <person name="Kallscheuer N."/>
            <person name="Luecker S."/>
            <person name="Lage O.M."/>
            <person name="Pohl T."/>
            <person name="Merkel B.J."/>
            <person name="Hornburger P."/>
            <person name="Mueller R.-W."/>
            <person name="Bruemmer F."/>
            <person name="Labrenz M."/>
            <person name="Spormann A.M."/>
            <person name="Op Den Camp H."/>
            <person name="Overmann J."/>
            <person name="Amann R."/>
            <person name="Jetten M.S.M."/>
            <person name="Mascher T."/>
            <person name="Medema M.H."/>
            <person name="Devos D.P."/>
            <person name="Kaster A.-K."/>
            <person name="Ovreas L."/>
            <person name="Rohde M."/>
            <person name="Galperin M.Y."/>
            <person name="Jogler C."/>
        </authorList>
    </citation>
    <scope>NUCLEOTIDE SEQUENCE [LARGE SCALE GENOMIC DNA]</scope>
    <source>
        <strain evidence="7 8">Pla22</strain>
    </source>
</reference>
<evidence type="ECO:0000256" key="5">
    <source>
        <dbReference type="PIRSR" id="PIRSR001434-2"/>
    </source>
</evidence>
<dbReference type="EMBL" id="SJPI01000001">
    <property type="protein sequence ID" value="TWT54734.1"/>
    <property type="molecule type" value="Genomic_DNA"/>
</dbReference>
<dbReference type="PANTHER" id="PTHR43797:SF2">
    <property type="entry name" value="HOMOCYSTEINE_CYSTEINE SYNTHASE"/>
    <property type="match status" value="1"/>
</dbReference>
<dbReference type="Gene3D" id="3.40.640.10">
    <property type="entry name" value="Type I PLP-dependent aspartate aminotransferase-like (Major domain)"/>
    <property type="match status" value="1"/>
</dbReference>
<dbReference type="OrthoDB" id="9780685at2"/>
<accession>A0A5C5WUU5</accession>
<dbReference type="Gene3D" id="3.90.1150.10">
    <property type="entry name" value="Aspartate Aminotransferase, domain 1"/>
    <property type="match status" value="1"/>
</dbReference>
<dbReference type="InterPro" id="IPR054542">
    <property type="entry name" value="Cys_met_metab_PP"/>
</dbReference>
<comment type="caution">
    <text evidence="7">The sequence shown here is derived from an EMBL/GenBank/DDBJ whole genome shotgun (WGS) entry which is preliminary data.</text>
</comment>
<proteinExistence type="inferred from homology"/>
<evidence type="ECO:0000256" key="2">
    <source>
        <dbReference type="ARBA" id="ARBA00009077"/>
    </source>
</evidence>
<keyword evidence="4 5" id="KW-0663">Pyridoxal phosphate</keyword>
<evidence type="ECO:0000256" key="1">
    <source>
        <dbReference type="ARBA" id="ARBA00001933"/>
    </source>
</evidence>
<evidence type="ECO:0000256" key="6">
    <source>
        <dbReference type="RuleBase" id="RU362118"/>
    </source>
</evidence>
<dbReference type="AlphaFoldDB" id="A0A5C5WUU5"/>
<evidence type="ECO:0000313" key="7">
    <source>
        <dbReference type="EMBL" id="TWT54734.1"/>
    </source>
</evidence>
<dbReference type="Pfam" id="PF01053">
    <property type="entry name" value="Cys_Met_Meta_PP"/>
    <property type="match status" value="1"/>
</dbReference>
<comment type="cofactor">
    <cofactor evidence="1 6">
        <name>pyridoxal 5'-phosphate</name>
        <dbReference type="ChEBI" id="CHEBI:597326"/>
    </cofactor>
</comment>